<feature type="region of interest" description="Disordered" evidence="1">
    <location>
        <begin position="34"/>
        <end position="75"/>
    </location>
</feature>
<gene>
    <name evidence="2" type="ORF">BGZ99_008395</name>
</gene>
<dbReference type="AlphaFoldDB" id="A0A9P6UPG1"/>
<organism evidence="2 3">
    <name type="scientific">Dissophora globulifera</name>
    <dbReference type="NCBI Taxonomy" id="979702"/>
    <lineage>
        <taxon>Eukaryota</taxon>
        <taxon>Fungi</taxon>
        <taxon>Fungi incertae sedis</taxon>
        <taxon>Mucoromycota</taxon>
        <taxon>Mortierellomycotina</taxon>
        <taxon>Mortierellomycetes</taxon>
        <taxon>Mortierellales</taxon>
        <taxon>Mortierellaceae</taxon>
        <taxon>Dissophora</taxon>
    </lineage>
</organism>
<evidence type="ECO:0000256" key="1">
    <source>
        <dbReference type="SAM" id="MobiDB-lite"/>
    </source>
</evidence>
<keyword evidence="3" id="KW-1185">Reference proteome</keyword>
<evidence type="ECO:0000313" key="3">
    <source>
        <dbReference type="Proteomes" id="UP000738325"/>
    </source>
</evidence>
<sequence>MDDASGSERADLKKRLRSVMHAIFYKTLNYGPATVSRVLPRDAPPPPYLLPSGEEQVQEKVVESQPSSSSYDDQD</sequence>
<reference evidence="2" key="1">
    <citation type="journal article" date="2020" name="Fungal Divers.">
        <title>Resolving the Mortierellaceae phylogeny through synthesis of multi-gene phylogenetics and phylogenomics.</title>
        <authorList>
            <person name="Vandepol N."/>
            <person name="Liber J."/>
            <person name="Desiro A."/>
            <person name="Na H."/>
            <person name="Kennedy M."/>
            <person name="Barry K."/>
            <person name="Grigoriev I.V."/>
            <person name="Miller A.N."/>
            <person name="O'Donnell K."/>
            <person name="Stajich J.E."/>
            <person name="Bonito G."/>
        </authorList>
    </citation>
    <scope>NUCLEOTIDE SEQUENCE</scope>
    <source>
        <strain evidence="2">REB-010B</strain>
    </source>
</reference>
<evidence type="ECO:0000313" key="2">
    <source>
        <dbReference type="EMBL" id="KAG0314049.1"/>
    </source>
</evidence>
<dbReference type="EMBL" id="JAAAIP010000648">
    <property type="protein sequence ID" value="KAG0314049.1"/>
    <property type="molecule type" value="Genomic_DNA"/>
</dbReference>
<feature type="compositionally biased region" description="Low complexity" evidence="1">
    <location>
        <begin position="63"/>
        <end position="75"/>
    </location>
</feature>
<proteinExistence type="predicted"/>
<name>A0A9P6UPG1_9FUNG</name>
<dbReference type="Proteomes" id="UP000738325">
    <property type="component" value="Unassembled WGS sequence"/>
</dbReference>
<accession>A0A9P6UPG1</accession>
<protein>
    <submittedName>
        <fullName evidence="2">Uncharacterized protein</fullName>
    </submittedName>
</protein>
<comment type="caution">
    <text evidence="2">The sequence shown here is derived from an EMBL/GenBank/DDBJ whole genome shotgun (WGS) entry which is preliminary data.</text>
</comment>